<dbReference type="SUPFAM" id="SSF101386">
    <property type="entry name" value="all-alpha NTP pyrophosphatases"/>
    <property type="match status" value="1"/>
</dbReference>
<proteinExistence type="predicted"/>
<dbReference type="Pfam" id="PF03819">
    <property type="entry name" value="MazG"/>
    <property type="match status" value="1"/>
</dbReference>
<dbReference type="Proteomes" id="UP000230556">
    <property type="component" value="Unassembled WGS sequence"/>
</dbReference>
<organism evidence="2 3">
    <name type="scientific">Candidatus Collierbacteria bacterium CG17_big_fil_post_rev_8_21_14_2_50_45_7</name>
    <dbReference type="NCBI Taxonomy" id="1974536"/>
    <lineage>
        <taxon>Bacteria</taxon>
        <taxon>Candidatus Collieribacteriota</taxon>
    </lineage>
</organism>
<evidence type="ECO:0000259" key="1">
    <source>
        <dbReference type="Pfam" id="PF03819"/>
    </source>
</evidence>
<reference evidence="3" key="1">
    <citation type="submission" date="2017-09" db="EMBL/GenBank/DDBJ databases">
        <title>Depth-based differentiation of microbial function through sediment-hosted aquifers and enrichment of novel symbionts in the deep terrestrial subsurface.</title>
        <authorList>
            <person name="Probst A.J."/>
            <person name="Ladd B."/>
            <person name="Jarett J.K."/>
            <person name="Geller-Mcgrath D.E."/>
            <person name="Sieber C.M.K."/>
            <person name="Emerson J.B."/>
            <person name="Anantharaman K."/>
            <person name="Thomas B.C."/>
            <person name="Malmstrom R."/>
            <person name="Stieglmeier M."/>
            <person name="Klingl A."/>
            <person name="Woyke T."/>
            <person name="Ryan C.M."/>
            <person name="Banfield J.F."/>
        </authorList>
    </citation>
    <scope>NUCLEOTIDE SEQUENCE [LARGE SCALE GENOMIC DNA]</scope>
</reference>
<protein>
    <recommendedName>
        <fullName evidence="1">NTP pyrophosphohydrolase MazG-like domain-containing protein</fullName>
    </recommendedName>
</protein>
<dbReference type="EMBL" id="PFFO01000119">
    <property type="protein sequence ID" value="PIW07461.1"/>
    <property type="molecule type" value="Genomic_DNA"/>
</dbReference>
<dbReference type="InterPro" id="IPR004518">
    <property type="entry name" value="MazG-like_dom"/>
</dbReference>
<accession>A0A2M7FP76</accession>
<comment type="caution">
    <text evidence="2">The sequence shown here is derived from an EMBL/GenBank/DDBJ whole genome shotgun (WGS) entry which is preliminary data.</text>
</comment>
<dbReference type="AlphaFoldDB" id="A0A2M7FP76"/>
<feature type="domain" description="NTP pyrophosphohydrolase MazG-like" evidence="1">
    <location>
        <begin position="36"/>
        <end position="107"/>
    </location>
</feature>
<evidence type="ECO:0000313" key="3">
    <source>
        <dbReference type="Proteomes" id="UP000230556"/>
    </source>
</evidence>
<dbReference type="Gene3D" id="1.10.287.1080">
    <property type="entry name" value="MazG-like"/>
    <property type="match status" value="1"/>
</dbReference>
<name>A0A2M7FP76_9BACT</name>
<sequence length="117" mass="13640">MATKHPHYKSPFAEYFNYLSRIDRGKRYSKEYGSILLLSLTEEVGEIARAYLAEHGRKPLNIAAQHDESYEQELGDLVVTILRIVRIKDIDLHEKIIGTLKKIEARKLKPKEYKELV</sequence>
<gene>
    <name evidence="2" type="ORF">COW38_02765</name>
</gene>
<evidence type="ECO:0000313" key="2">
    <source>
        <dbReference type="EMBL" id="PIW07461.1"/>
    </source>
</evidence>